<dbReference type="GO" id="GO:0005524">
    <property type="term" value="F:ATP binding"/>
    <property type="evidence" value="ECO:0007669"/>
    <property type="project" value="UniProtKB-KW"/>
</dbReference>
<dbReference type="Ensembl" id="ENSSHAT00000037768.1">
    <property type="protein sequence ID" value="ENSSHAP00000026478.1"/>
    <property type="gene ID" value="ENSSHAG00000021091.1"/>
</dbReference>
<feature type="domain" description="KEN" evidence="7">
    <location>
        <begin position="573"/>
        <end position="702"/>
    </location>
</feature>
<dbReference type="Pfam" id="PF00023">
    <property type="entry name" value="Ank"/>
    <property type="match status" value="1"/>
</dbReference>
<dbReference type="AlphaFoldDB" id="A0A7N4UYR8"/>
<dbReference type="Gene3D" id="1.20.1440.180">
    <property type="entry name" value="KEN domain"/>
    <property type="match status" value="1"/>
</dbReference>
<dbReference type="Proteomes" id="UP000007648">
    <property type="component" value="Unassembled WGS sequence"/>
</dbReference>
<keyword evidence="9" id="KW-1185">Reference proteome</keyword>
<dbReference type="GO" id="GO:0045071">
    <property type="term" value="P:negative regulation of viral genome replication"/>
    <property type="evidence" value="ECO:0007669"/>
    <property type="project" value="Ensembl"/>
</dbReference>
<feature type="repeat" description="ANK" evidence="5">
    <location>
        <begin position="85"/>
        <end position="117"/>
    </location>
</feature>
<dbReference type="InterPro" id="IPR036770">
    <property type="entry name" value="Ankyrin_rpt-contain_sf"/>
</dbReference>
<accession>A0A7N4UYR8</accession>
<evidence type="ECO:0000259" key="7">
    <source>
        <dbReference type="PROSITE" id="PS51392"/>
    </source>
</evidence>
<dbReference type="SUPFAM" id="SSF56112">
    <property type="entry name" value="Protein kinase-like (PK-like)"/>
    <property type="match status" value="1"/>
</dbReference>
<keyword evidence="2" id="KW-0547">Nucleotide-binding</keyword>
<evidence type="ECO:0000256" key="5">
    <source>
        <dbReference type="PROSITE-ProRule" id="PRU00023"/>
    </source>
</evidence>
<dbReference type="SMART" id="SM00580">
    <property type="entry name" value="PUG"/>
    <property type="match status" value="1"/>
</dbReference>
<dbReference type="CDD" id="cd00180">
    <property type="entry name" value="PKc"/>
    <property type="match status" value="1"/>
</dbReference>
<dbReference type="FunCoup" id="A0A7N4UYR8">
    <property type="interactions" value="591"/>
</dbReference>
<keyword evidence="1" id="KW-0677">Repeat</keyword>
<feature type="repeat" description="ANK" evidence="5">
    <location>
        <begin position="266"/>
        <end position="298"/>
    </location>
</feature>
<dbReference type="SMART" id="SM00248">
    <property type="entry name" value="ANK"/>
    <property type="match status" value="8"/>
</dbReference>
<feature type="repeat" description="ANK" evidence="5">
    <location>
        <begin position="52"/>
        <end position="84"/>
    </location>
</feature>
<dbReference type="InterPro" id="IPR010513">
    <property type="entry name" value="KEN_dom"/>
</dbReference>
<feature type="repeat" description="ANK" evidence="5">
    <location>
        <begin position="161"/>
        <end position="194"/>
    </location>
</feature>
<keyword evidence="3" id="KW-0067">ATP-binding</keyword>
<dbReference type="PROSITE" id="PS51392">
    <property type="entry name" value="KEN"/>
    <property type="match status" value="1"/>
</dbReference>
<dbReference type="RefSeq" id="XP_031792861.1">
    <property type="nucleotide sequence ID" value="XM_031937001.1"/>
</dbReference>
<dbReference type="GO" id="GO:0006397">
    <property type="term" value="P:mRNA processing"/>
    <property type="evidence" value="ECO:0007669"/>
    <property type="project" value="InterPro"/>
</dbReference>
<dbReference type="Pfam" id="PF12796">
    <property type="entry name" value="Ank_2"/>
    <property type="match status" value="2"/>
</dbReference>
<feature type="domain" description="Protein kinase" evidence="6">
    <location>
        <begin position="359"/>
        <end position="570"/>
    </location>
</feature>
<feature type="repeat" description="ANK" evidence="5">
    <location>
        <begin position="232"/>
        <end position="265"/>
    </location>
</feature>
<dbReference type="InterPro" id="IPR038357">
    <property type="entry name" value="KEN_sf"/>
</dbReference>
<dbReference type="InParanoid" id="A0A7N4UYR8"/>
<dbReference type="InterPro" id="IPR011009">
    <property type="entry name" value="Kinase-like_dom_sf"/>
</dbReference>
<evidence type="ECO:0000256" key="4">
    <source>
        <dbReference type="ARBA" id="ARBA00023043"/>
    </source>
</evidence>
<dbReference type="PROSITE" id="PS50011">
    <property type="entry name" value="PROTEIN_KINASE_DOM"/>
    <property type="match status" value="1"/>
</dbReference>
<dbReference type="CTD" id="6041"/>
<dbReference type="GO" id="GO:0004672">
    <property type="term" value="F:protein kinase activity"/>
    <property type="evidence" value="ECO:0007669"/>
    <property type="project" value="InterPro"/>
</dbReference>
<dbReference type="GeneID" id="116419074"/>
<name>A0A7N4UYR8_SARHA</name>
<reference evidence="8" key="3">
    <citation type="submission" date="2025-09" db="UniProtKB">
        <authorList>
            <consortium name="Ensembl"/>
        </authorList>
    </citation>
    <scope>IDENTIFICATION</scope>
</reference>
<dbReference type="OrthoDB" id="194358at2759"/>
<dbReference type="PRINTS" id="PR01415">
    <property type="entry name" value="ANKYRIN"/>
</dbReference>
<keyword evidence="4 5" id="KW-0040">ANK repeat</keyword>
<evidence type="ECO:0000256" key="3">
    <source>
        <dbReference type="ARBA" id="ARBA00022840"/>
    </source>
</evidence>
<dbReference type="GO" id="GO:0045944">
    <property type="term" value="P:positive regulation of transcription by RNA polymerase II"/>
    <property type="evidence" value="ECO:0007669"/>
    <property type="project" value="Ensembl"/>
</dbReference>
<evidence type="ECO:0000313" key="9">
    <source>
        <dbReference type="Proteomes" id="UP000007648"/>
    </source>
</evidence>
<dbReference type="PANTHER" id="PTHR24141">
    <property type="entry name" value="2-5A-DEPENDENT RIBONUCLEASE"/>
    <property type="match status" value="1"/>
</dbReference>
<dbReference type="GO" id="GO:0003723">
    <property type="term" value="F:RNA binding"/>
    <property type="evidence" value="ECO:0007669"/>
    <property type="project" value="Ensembl"/>
</dbReference>
<dbReference type="Gene3D" id="1.25.40.20">
    <property type="entry name" value="Ankyrin repeat-containing domain"/>
    <property type="match status" value="1"/>
</dbReference>
<dbReference type="KEGG" id="shr:116419074"/>
<evidence type="ECO:0000313" key="8">
    <source>
        <dbReference type="Ensembl" id="ENSSHAP00000026478.1"/>
    </source>
</evidence>
<dbReference type="PROSITE" id="PS50297">
    <property type="entry name" value="ANK_REP_REGION"/>
    <property type="match status" value="7"/>
</dbReference>
<proteinExistence type="predicted"/>
<gene>
    <name evidence="8" type="primary">RNASEL</name>
</gene>
<organism evidence="8 9">
    <name type="scientific">Sarcophilus harrisii</name>
    <name type="common">Tasmanian devil</name>
    <name type="synonym">Sarcophilus laniarius</name>
    <dbReference type="NCBI Taxonomy" id="9305"/>
    <lineage>
        <taxon>Eukaryota</taxon>
        <taxon>Metazoa</taxon>
        <taxon>Chordata</taxon>
        <taxon>Craniata</taxon>
        <taxon>Vertebrata</taxon>
        <taxon>Euteleostomi</taxon>
        <taxon>Mammalia</taxon>
        <taxon>Metatheria</taxon>
        <taxon>Dasyuromorphia</taxon>
        <taxon>Dasyuridae</taxon>
        <taxon>Sarcophilus</taxon>
    </lineage>
</organism>
<dbReference type="GO" id="GO:0004540">
    <property type="term" value="F:RNA nuclease activity"/>
    <property type="evidence" value="ECO:0007669"/>
    <property type="project" value="Ensembl"/>
</dbReference>
<reference evidence="8 9" key="1">
    <citation type="journal article" date="2011" name="Proc. Natl. Acad. Sci. U.S.A.">
        <title>Genetic diversity and population structure of the endangered marsupial Sarcophilus harrisii (Tasmanian devil).</title>
        <authorList>
            <person name="Miller W."/>
            <person name="Hayes V.M."/>
            <person name="Ratan A."/>
            <person name="Petersen D.C."/>
            <person name="Wittekindt N.E."/>
            <person name="Miller J."/>
            <person name="Walenz B."/>
            <person name="Knight J."/>
            <person name="Qi J."/>
            <person name="Zhao F."/>
            <person name="Wang Q."/>
            <person name="Bedoya-Reina O.C."/>
            <person name="Katiyar N."/>
            <person name="Tomsho L.P."/>
            <person name="Kasson L.M."/>
            <person name="Hardie R.A."/>
            <person name="Woodbridge P."/>
            <person name="Tindall E.A."/>
            <person name="Bertelsen M.F."/>
            <person name="Dixon D."/>
            <person name="Pyecroft S."/>
            <person name="Helgen K.M."/>
            <person name="Lesk A.M."/>
            <person name="Pringle T.H."/>
            <person name="Patterson N."/>
            <person name="Zhang Y."/>
            <person name="Kreiss A."/>
            <person name="Woods G.M."/>
            <person name="Jones M.E."/>
            <person name="Schuster S.C."/>
        </authorList>
    </citation>
    <scope>NUCLEOTIDE SEQUENCE [LARGE SCALE GENOMIC DNA]</scope>
</reference>
<feature type="repeat" description="ANK" evidence="5">
    <location>
        <begin position="118"/>
        <end position="150"/>
    </location>
</feature>
<dbReference type="Pfam" id="PF13637">
    <property type="entry name" value="Ank_4"/>
    <property type="match status" value="1"/>
</dbReference>
<dbReference type="SUPFAM" id="SSF48403">
    <property type="entry name" value="Ankyrin repeat"/>
    <property type="match status" value="1"/>
</dbReference>
<dbReference type="InterPro" id="IPR002110">
    <property type="entry name" value="Ankyrin_rpt"/>
</dbReference>
<dbReference type="PANTHER" id="PTHR24141:SF1">
    <property type="entry name" value="2-5A-DEPENDENT RIBONUCLEASE"/>
    <property type="match status" value="1"/>
</dbReference>
<dbReference type="Pfam" id="PF00069">
    <property type="entry name" value="Pkinase"/>
    <property type="match status" value="1"/>
</dbReference>
<evidence type="ECO:0000256" key="2">
    <source>
        <dbReference type="ARBA" id="ARBA00022741"/>
    </source>
</evidence>
<dbReference type="Pfam" id="PF06479">
    <property type="entry name" value="Ribonuc_2-5A"/>
    <property type="match status" value="1"/>
</dbReference>
<dbReference type="InterPro" id="IPR000719">
    <property type="entry name" value="Prot_kinase_dom"/>
</dbReference>
<dbReference type="GeneTree" id="ENSGT00940000161114"/>
<dbReference type="GO" id="GO:0051607">
    <property type="term" value="P:defense response to virus"/>
    <property type="evidence" value="ECO:0007669"/>
    <property type="project" value="Ensembl"/>
</dbReference>
<evidence type="ECO:0000256" key="1">
    <source>
        <dbReference type="ARBA" id="ARBA00022737"/>
    </source>
</evidence>
<sequence length="702" mass="80768">MEANNSNSQQSSTFSSSPEICPPLIQAVKENDFELVKQLLEEGADVSIKTEGGWTPLHNAVKESNKDIVELLLEKGADPHIRKENGATPFIVAAIVGNVELLELFLSKGANINEYDNHGFTAFMEAACYGQQSALEFLYEKGAEVNLGRQTSEEQKKLRKGGCTALMDAARKGHIDVVKILLEKMGADVNARDNMGRNALIHTFRDPKNKNVREIVRFLLKSGIDVNVKGEKGKTPLILAVEKEDVELVQMILEKSGTNINDMDSDENTALLIAVKNDQFDIVQLLCQKGADLNCGELIMAAQRNHNQKMVKFLREKGASENVCPSLKSYEPNSQRWRESLMLLHRRNRPMIGKLKILVQEEFKIAETSEGGVYLGFYDGKEVAVKRFQEGSRQAQQELNCIQHCKNSNLVSLYGRENQNNCMYLCFALCERTLEEHLTVQREMDFQTILKSLFKAVQELHRNNYAHQDLHPRNILIDYKGEVYLADFDKSEKVDEDQQKIKDDMKALGRLVLYMEHRGEKPFSEIQTQNDTEVIEACINEEIKDIVQNLLNPGEEFQNQLSEMLHHPFFWNSKTRYKFLQDVGNESDIKIRDKNSDMLKKLNQTKISEDWREKIDEDVFRKMNEFYKKKPRLRYRNTVGDLLKFIRNLGAHFEEETNADIKIKVGEPSEYFKERFPDLVIYVYKILRNMNHRKHFPSADSL</sequence>
<reference evidence="8" key="2">
    <citation type="submission" date="2025-08" db="UniProtKB">
        <authorList>
            <consortium name="Ensembl"/>
        </authorList>
    </citation>
    <scope>IDENTIFICATION</scope>
</reference>
<dbReference type="PROSITE" id="PS50088">
    <property type="entry name" value="ANK_REPEAT"/>
    <property type="match status" value="7"/>
</dbReference>
<evidence type="ECO:0000259" key="6">
    <source>
        <dbReference type="PROSITE" id="PS50011"/>
    </source>
</evidence>
<dbReference type="FunFam" id="1.20.1440.180:FF:000003">
    <property type="entry name" value="Ribonuclease L"/>
    <property type="match status" value="1"/>
</dbReference>
<feature type="repeat" description="ANK" evidence="5">
    <location>
        <begin position="23"/>
        <end position="51"/>
    </location>
</feature>
<protein>
    <submittedName>
        <fullName evidence="8">Ribonuclease L</fullName>
    </submittedName>
</protein>
<dbReference type="Gene3D" id="1.10.510.10">
    <property type="entry name" value="Transferase(Phosphotransferase) domain 1"/>
    <property type="match status" value="1"/>
</dbReference>